<keyword evidence="1" id="KW-0175">Coiled coil</keyword>
<organism evidence="2 3">
    <name type="scientific">Dimargaris cristalligena</name>
    <dbReference type="NCBI Taxonomy" id="215637"/>
    <lineage>
        <taxon>Eukaryota</taxon>
        <taxon>Fungi</taxon>
        <taxon>Fungi incertae sedis</taxon>
        <taxon>Zoopagomycota</taxon>
        <taxon>Kickxellomycotina</taxon>
        <taxon>Dimargaritomycetes</taxon>
        <taxon>Dimargaritales</taxon>
        <taxon>Dimargaritaceae</taxon>
        <taxon>Dimargaris</taxon>
    </lineage>
</organism>
<feature type="non-terminal residue" evidence="2">
    <location>
        <position position="1"/>
    </location>
</feature>
<dbReference type="EMBL" id="ML003060">
    <property type="protein sequence ID" value="RKP34814.1"/>
    <property type="molecule type" value="Genomic_DNA"/>
</dbReference>
<dbReference type="Proteomes" id="UP000268162">
    <property type="component" value="Unassembled WGS sequence"/>
</dbReference>
<evidence type="ECO:0000256" key="1">
    <source>
        <dbReference type="SAM" id="Coils"/>
    </source>
</evidence>
<protein>
    <submittedName>
        <fullName evidence="2">Uncharacterized protein</fullName>
    </submittedName>
</protein>
<evidence type="ECO:0000313" key="3">
    <source>
        <dbReference type="Proteomes" id="UP000268162"/>
    </source>
</evidence>
<gene>
    <name evidence="2" type="ORF">BJ085DRAFT_37453</name>
</gene>
<reference evidence="3" key="1">
    <citation type="journal article" date="2018" name="Nat. Microbiol.">
        <title>Leveraging single-cell genomics to expand the fungal tree of life.</title>
        <authorList>
            <person name="Ahrendt S.R."/>
            <person name="Quandt C.A."/>
            <person name="Ciobanu D."/>
            <person name="Clum A."/>
            <person name="Salamov A."/>
            <person name="Andreopoulos B."/>
            <person name="Cheng J.F."/>
            <person name="Woyke T."/>
            <person name="Pelin A."/>
            <person name="Henrissat B."/>
            <person name="Reynolds N.K."/>
            <person name="Benny G.L."/>
            <person name="Smith M.E."/>
            <person name="James T.Y."/>
            <person name="Grigoriev I.V."/>
        </authorList>
    </citation>
    <scope>NUCLEOTIDE SEQUENCE [LARGE SCALE GENOMIC DNA]</scope>
    <source>
        <strain evidence="3">RSA 468</strain>
    </source>
</reference>
<proteinExistence type="predicted"/>
<evidence type="ECO:0000313" key="2">
    <source>
        <dbReference type="EMBL" id="RKP34814.1"/>
    </source>
</evidence>
<dbReference type="AlphaFoldDB" id="A0A4P9ZN37"/>
<sequence>IAGLTDAIQQNRIDQVCFETLAQNESAIALPTRLESAERLLQQTKRHAGDLQARYKELTEMREATMARIQEQLAAQ</sequence>
<accession>A0A4P9ZN37</accession>
<feature type="coiled-coil region" evidence="1">
    <location>
        <begin position="34"/>
        <end position="61"/>
    </location>
</feature>
<keyword evidence="3" id="KW-1185">Reference proteome</keyword>
<name>A0A4P9ZN37_9FUNG</name>